<dbReference type="Proteomes" id="UP001634393">
    <property type="component" value="Unassembled WGS sequence"/>
</dbReference>
<organism evidence="1 2">
    <name type="scientific">Penstemon smallii</name>
    <dbReference type="NCBI Taxonomy" id="265156"/>
    <lineage>
        <taxon>Eukaryota</taxon>
        <taxon>Viridiplantae</taxon>
        <taxon>Streptophyta</taxon>
        <taxon>Embryophyta</taxon>
        <taxon>Tracheophyta</taxon>
        <taxon>Spermatophyta</taxon>
        <taxon>Magnoliopsida</taxon>
        <taxon>eudicotyledons</taxon>
        <taxon>Gunneridae</taxon>
        <taxon>Pentapetalae</taxon>
        <taxon>asterids</taxon>
        <taxon>lamiids</taxon>
        <taxon>Lamiales</taxon>
        <taxon>Plantaginaceae</taxon>
        <taxon>Cheloneae</taxon>
        <taxon>Penstemon</taxon>
    </lineage>
</organism>
<gene>
    <name evidence="1" type="ORF">ACJIZ3_016710</name>
</gene>
<accession>A0ABD3SUK2</accession>
<proteinExistence type="predicted"/>
<protein>
    <submittedName>
        <fullName evidence="1">Uncharacterized protein</fullName>
    </submittedName>
</protein>
<comment type="caution">
    <text evidence="1">The sequence shown here is derived from an EMBL/GenBank/DDBJ whole genome shotgun (WGS) entry which is preliminary data.</text>
</comment>
<evidence type="ECO:0000313" key="2">
    <source>
        <dbReference type="Proteomes" id="UP001634393"/>
    </source>
</evidence>
<dbReference type="PANTHER" id="PTHR35095:SF1">
    <property type="entry name" value="OS05G0143300 PROTEIN"/>
    <property type="match status" value="1"/>
</dbReference>
<reference evidence="1 2" key="1">
    <citation type="submission" date="2024-12" db="EMBL/GenBank/DDBJ databases">
        <title>The unique morphological basis and parallel evolutionary history of personate flowers in Penstemon.</title>
        <authorList>
            <person name="Depatie T.H."/>
            <person name="Wessinger C.A."/>
        </authorList>
    </citation>
    <scope>NUCLEOTIDE SEQUENCE [LARGE SCALE GENOMIC DNA]</scope>
    <source>
        <strain evidence="1">WTNN_2</strain>
        <tissue evidence="1">Leaf</tissue>
    </source>
</reference>
<dbReference type="EMBL" id="JBJXBP010000005">
    <property type="protein sequence ID" value="KAL3827908.1"/>
    <property type="molecule type" value="Genomic_DNA"/>
</dbReference>
<keyword evidence="2" id="KW-1185">Reference proteome</keyword>
<sequence length="396" mass="44287">MVELCLMASHGYPPGLGFVLHSEQGFNRASKDFHYILPYHGSNQDLVNSHSFNLNLQQKEEWKSTGGLLDCNQFISIDSTSNRPAFVDVQDSYRDSAIFSFGIAERCSRQEKILKLLASGSIEVDLPMLYDLMGPQALIGDWPQQSLIYPTREFDFTLPSFDLMGDRSGFEYNSTGTEMHDILSVISELYFSKNTIKSSKKAMLVPFFERRRRARTNTNALKPATDEVKSHEKLKEKTSNKKKISTKTFKGREIYSKSYLHACESLLSVIVDRKQQGKGAIQSLKKSGPQLPQLLTQFSASIAGTGIAVVLSIICRVACSRVPLCASKLLSTGLGLGLVWLSWAVNKLRDTVISISRTPGKYGEKDEEMMNNLDRNLKDIYFRVGALMAVAVLRLA</sequence>
<dbReference type="PANTHER" id="PTHR35095">
    <property type="entry name" value="OS05G0143300 PROTEIN"/>
    <property type="match status" value="1"/>
</dbReference>
<evidence type="ECO:0000313" key="1">
    <source>
        <dbReference type="EMBL" id="KAL3827908.1"/>
    </source>
</evidence>
<dbReference type="AlphaFoldDB" id="A0ABD3SUK2"/>
<name>A0ABD3SUK2_9LAMI</name>